<sequence>MAKKLSSSVSIGLIFSGCFVLTVMAATPRSTENTTRGIICISEAERTGLEGMKALNWEKRLPMVFVSLFASSPTTMPLPTENREPTTSPIMPAIVAVKRKSPIVLTPSFLSSAVLLSLKRPAMMLVGTKGMISMRKRSTYPLPTSAVHRRTSCDTEVSAKKKRDRPNRVPRINETKTRTENGIVKRFAITINDPRKSANTPSQRTTLIYFPLFEIL</sequence>
<gene>
    <name evidence="1" type="ORF">SDC9_171336</name>
</gene>
<name>A0A645GJQ3_9ZZZZ</name>
<proteinExistence type="predicted"/>
<protein>
    <submittedName>
        <fullName evidence="1">Uncharacterized protein</fullName>
    </submittedName>
</protein>
<dbReference type="EMBL" id="VSSQ01072594">
    <property type="protein sequence ID" value="MPN23943.1"/>
    <property type="molecule type" value="Genomic_DNA"/>
</dbReference>
<comment type="caution">
    <text evidence="1">The sequence shown here is derived from an EMBL/GenBank/DDBJ whole genome shotgun (WGS) entry which is preliminary data.</text>
</comment>
<dbReference type="AlphaFoldDB" id="A0A645GJQ3"/>
<accession>A0A645GJQ3</accession>
<dbReference type="PROSITE" id="PS51257">
    <property type="entry name" value="PROKAR_LIPOPROTEIN"/>
    <property type="match status" value="1"/>
</dbReference>
<organism evidence="1">
    <name type="scientific">bioreactor metagenome</name>
    <dbReference type="NCBI Taxonomy" id="1076179"/>
    <lineage>
        <taxon>unclassified sequences</taxon>
        <taxon>metagenomes</taxon>
        <taxon>ecological metagenomes</taxon>
    </lineage>
</organism>
<evidence type="ECO:0000313" key="1">
    <source>
        <dbReference type="EMBL" id="MPN23943.1"/>
    </source>
</evidence>
<reference evidence="1" key="1">
    <citation type="submission" date="2019-08" db="EMBL/GenBank/DDBJ databases">
        <authorList>
            <person name="Kucharzyk K."/>
            <person name="Murdoch R.W."/>
            <person name="Higgins S."/>
            <person name="Loffler F."/>
        </authorList>
    </citation>
    <scope>NUCLEOTIDE SEQUENCE</scope>
</reference>